<dbReference type="Proteomes" id="UP001161247">
    <property type="component" value="Chromosome 5"/>
</dbReference>
<dbReference type="PANTHER" id="PTHR46652">
    <property type="entry name" value="LEUCINE-RICH REPEAT AND IQ DOMAIN-CONTAINING PROTEIN 1-RELATED"/>
    <property type="match status" value="1"/>
</dbReference>
<keyword evidence="1" id="KW-0433">Leucine-rich repeat</keyword>
<dbReference type="EMBL" id="OX459122">
    <property type="protein sequence ID" value="CAI9105690.1"/>
    <property type="molecule type" value="Genomic_DNA"/>
</dbReference>
<organism evidence="4 5">
    <name type="scientific">Oldenlandia corymbosa var. corymbosa</name>
    <dbReference type="NCBI Taxonomy" id="529605"/>
    <lineage>
        <taxon>Eukaryota</taxon>
        <taxon>Viridiplantae</taxon>
        <taxon>Streptophyta</taxon>
        <taxon>Embryophyta</taxon>
        <taxon>Tracheophyta</taxon>
        <taxon>Spermatophyta</taxon>
        <taxon>Magnoliopsida</taxon>
        <taxon>eudicotyledons</taxon>
        <taxon>Gunneridae</taxon>
        <taxon>Pentapetalae</taxon>
        <taxon>asterids</taxon>
        <taxon>lamiids</taxon>
        <taxon>Gentianales</taxon>
        <taxon>Rubiaceae</taxon>
        <taxon>Rubioideae</taxon>
        <taxon>Spermacoceae</taxon>
        <taxon>Hedyotis-Oldenlandia complex</taxon>
        <taxon>Oldenlandia</taxon>
    </lineage>
</organism>
<gene>
    <name evidence="4" type="ORF">OLC1_LOCUS14333</name>
</gene>
<sequence length="499" mass="54611">MTTLNSKKILEENNGSKANSITTLILTQRALSDVSCLSEFKNLERLDLSFNTLTSLEGLKSCVNLKWLSVVQNKLESLEGIQGLTKLNVLNAGRNKLKSMEGLRSLVNLNAIILNGNDITSICKLDQMKELNTLVLSHNPITEIGDALAKTKSITKLSLSYCQLQTIGSSLISCAGLKELRLAHNEIKTLPMELSRNDKLLNLDIGTNLITNFSDVKVLSSLVNLRNLNLMGNPIAEKDSLVKKIKNLLPKLKIFNGRPTDKFTRKDDQRAEKSITGTDGSLDQKKALVTSAMGKKNSKKKFLSDDEEDDSPGSAGDGSKEEFNNKKRGKGKEQPTKTKENDHNAEKKRKKQSKLESDDIVDASNHPSIDTDEEGKDLKRKKQEHTTNSGPGKEKQSSIPRKGDTKFGKKKLKQNAGGGIDDAETPFEELFAAGDAENATNKDQTTVSKKQVQDIDTAGGFVVVPKKNKKNKQKGVRASIADLTPSDEVGLGGPSSWDP</sequence>
<keyword evidence="2" id="KW-0677">Repeat</keyword>
<evidence type="ECO:0000313" key="4">
    <source>
        <dbReference type="EMBL" id="CAI9105690.1"/>
    </source>
</evidence>
<evidence type="ECO:0000313" key="5">
    <source>
        <dbReference type="Proteomes" id="UP001161247"/>
    </source>
</evidence>
<dbReference type="SUPFAM" id="SSF52058">
    <property type="entry name" value="L domain-like"/>
    <property type="match status" value="1"/>
</dbReference>
<evidence type="ECO:0000256" key="1">
    <source>
        <dbReference type="ARBA" id="ARBA00022614"/>
    </source>
</evidence>
<name>A0AAV1DFC4_OLDCO</name>
<dbReference type="InterPro" id="IPR032675">
    <property type="entry name" value="LRR_dom_sf"/>
</dbReference>
<evidence type="ECO:0000256" key="3">
    <source>
        <dbReference type="SAM" id="MobiDB-lite"/>
    </source>
</evidence>
<dbReference type="PANTHER" id="PTHR46652:SF7">
    <property type="entry name" value="LEUCINE-RICH REPEAT AND IQ DOMAIN-CONTAINING PROTEIN 1"/>
    <property type="match status" value="1"/>
</dbReference>
<feature type="region of interest" description="Disordered" evidence="3">
    <location>
        <begin position="466"/>
        <end position="499"/>
    </location>
</feature>
<dbReference type="InterPro" id="IPR050836">
    <property type="entry name" value="SDS22/Internalin_LRR"/>
</dbReference>
<protein>
    <submittedName>
        <fullName evidence="4">OLC1v1004673C1</fullName>
    </submittedName>
</protein>
<dbReference type="AlphaFoldDB" id="A0AAV1DFC4"/>
<dbReference type="PROSITE" id="PS51450">
    <property type="entry name" value="LRR"/>
    <property type="match status" value="5"/>
</dbReference>
<proteinExistence type="predicted"/>
<accession>A0AAV1DFC4</accession>
<reference evidence="4" key="1">
    <citation type="submission" date="2023-03" db="EMBL/GenBank/DDBJ databases">
        <authorList>
            <person name="Julca I."/>
        </authorList>
    </citation>
    <scope>NUCLEOTIDE SEQUENCE</scope>
</reference>
<feature type="compositionally biased region" description="Basic residues" evidence="3">
    <location>
        <begin position="466"/>
        <end position="475"/>
    </location>
</feature>
<dbReference type="SMART" id="SM00369">
    <property type="entry name" value="LRR_TYP"/>
    <property type="match status" value="4"/>
</dbReference>
<keyword evidence="5" id="KW-1185">Reference proteome</keyword>
<feature type="compositionally biased region" description="Basic and acidic residues" evidence="3">
    <location>
        <begin position="259"/>
        <end position="273"/>
    </location>
</feature>
<dbReference type="Gene3D" id="3.80.10.10">
    <property type="entry name" value="Ribonuclease Inhibitor"/>
    <property type="match status" value="2"/>
</dbReference>
<dbReference type="GO" id="GO:0006952">
    <property type="term" value="P:defense response"/>
    <property type="evidence" value="ECO:0007669"/>
    <property type="project" value="UniProtKB-ARBA"/>
</dbReference>
<dbReference type="GO" id="GO:0051707">
    <property type="term" value="P:response to other organism"/>
    <property type="evidence" value="ECO:0007669"/>
    <property type="project" value="UniProtKB-ARBA"/>
</dbReference>
<evidence type="ECO:0000256" key="2">
    <source>
        <dbReference type="ARBA" id="ARBA00022737"/>
    </source>
</evidence>
<feature type="compositionally biased region" description="Basic and acidic residues" evidence="3">
    <location>
        <begin position="318"/>
        <end position="345"/>
    </location>
</feature>
<dbReference type="SMART" id="SM00365">
    <property type="entry name" value="LRR_SD22"/>
    <property type="match status" value="6"/>
</dbReference>
<feature type="compositionally biased region" description="Basic and acidic residues" evidence="3">
    <location>
        <begin position="392"/>
        <end position="407"/>
    </location>
</feature>
<feature type="region of interest" description="Disordered" evidence="3">
    <location>
        <begin position="259"/>
        <end position="423"/>
    </location>
</feature>
<dbReference type="InterPro" id="IPR003591">
    <property type="entry name" value="Leu-rich_rpt_typical-subtyp"/>
</dbReference>
<dbReference type="InterPro" id="IPR001611">
    <property type="entry name" value="Leu-rich_rpt"/>
</dbReference>